<protein>
    <recommendedName>
        <fullName evidence="4">Glucose-methanol-choline oxidoreductase N-terminal domain-containing protein</fullName>
    </recommendedName>
</protein>
<dbReference type="Gene3D" id="3.50.50.60">
    <property type="entry name" value="FAD/NAD(P)-binding domain"/>
    <property type="match status" value="1"/>
</dbReference>
<keyword evidence="3" id="KW-0274">FAD</keyword>
<evidence type="ECO:0000259" key="4">
    <source>
        <dbReference type="PROSITE" id="PS00624"/>
    </source>
</evidence>
<dbReference type="PANTHER" id="PTHR11552:SF138">
    <property type="entry name" value="DEHYDROGENASE PKFF-RELATED"/>
    <property type="match status" value="1"/>
</dbReference>
<dbReference type="InterPro" id="IPR036188">
    <property type="entry name" value="FAD/NAD-bd_sf"/>
</dbReference>
<proteinExistence type="inferred from homology"/>
<keyword evidence="3" id="KW-0285">Flavoprotein</keyword>
<evidence type="ECO:0000313" key="5">
    <source>
        <dbReference type="EMBL" id="KAA6412532.1"/>
    </source>
</evidence>
<dbReference type="OrthoDB" id="269227at2759"/>
<name>A0A5M8PU33_9LECA</name>
<dbReference type="SUPFAM" id="SSF54373">
    <property type="entry name" value="FAD-linked reductases, C-terminal domain"/>
    <property type="match status" value="1"/>
</dbReference>
<sequence>MYIIPASPLFPSILYLGLHLSTMKSSLFFLLASSALPYAVFSAPFGYNQVNGVTQLIGSSFGVLGRDATFDYVVVGGGTAGLTVAERLAEDPAISVAVIEAGSFYEIDNGNYSQIPVDDAFYAGSSSSQIQPLIDWGIVTEPQSPLGGREIFYAQGKCLGGSSGRNYLDYTRGTNGSYQQWADAVGDQSFTFSNLLPYFKKSIHFTPPDTAKRSAGTAADTTVSYDPSAFSPSGGPLQLSYVNYFQPFSQYIERAFTALGLREIPGFNSGQLIGWSEFTVTRDPKAATRSSSESSFLQQAINTSTIQVYHQTMAKRILFSANKTAIGVTVNTANVPYTLSARKEVILAAGAFRSPQMLMVSGVGPEATLNSMNIPVVSNLQGVGQNMWDQPWFPLTYRTNVTTLQQLSNPAYLAQATEEYLTNQTGPLDSPAGNIVGWEKLPTSLRSQLDNSTLSDLAQFPADWPEVELLTVGASTIPVNDTGDYITISTGLLTITSRGNVTINSTDTNDNPIVSPNWLQTKTDQQLAIQAFKRLRQVAAATGIAEQEYSPGPAVQTDVQILEFIQNALSPLHHASVTCAMGQSSDPNAVIDSNFKVFGVQGLRVVDASAFALLPPGNPQSTVYMLAEKLADDIKHGK</sequence>
<gene>
    <name evidence="5" type="ORF">FRX48_03523</name>
</gene>
<dbReference type="GO" id="GO:0044550">
    <property type="term" value="P:secondary metabolite biosynthetic process"/>
    <property type="evidence" value="ECO:0007669"/>
    <property type="project" value="TreeGrafter"/>
</dbReference>
<evidence type="ECO:0000256" key="3">
    <source>
        <dbReference type="PIRSR" id="PIRSR000137-2"/>
    </source>
</evidence>
<dbReference type="GO" id="GO:0050660">
    <property type="term" value="F:flavin adenine dinucleotide binding"/>
    <property type="evidence" value="ECO:0007669"/>
    <property type="project" value="InterPro"/>
</dbReference>
<dbReference type="Pfam" id="PF05199">
    <property type="entry name" value="GMC_oxred_C"/>
    <property type="match status" value="1"/>
</dbReference>
<dbReference type="EMBL" id="VXIT01000005">
    <property type="protein sequence ID" value="KAA6412532.1"/>
    <property type="molecule type" value="Genomic_DNA"/>
</dbReference>
<evidence type="ECO:0000313" key="6">
    <source>
        <dbReference type="Proteomes" id="UP000324767"/>
    </source>
</evidence>
<dbReference type="PROSITE" id="PS00624">
    <property type="entry name" value="GMC_OXRED_2"/>
    <property type="match status" value="1"/>
</dbReference>
<reference evidence="5 6" key="1">
    <citation type="submission" date="2019-09" db="EMBL/GenBank/DDBJ databases">
        <title>The hologenome of the rock-dwelling lichen Lasallia pustulata.</title>
        <authorList>
            <person name="Greshake Tzovaras B."/>
            <person name="Segers F."/>
            <person name="Bicker A."/>
            <person name="Dal Grande F."/>
            <person name="Otte J."/>
            <person name="Hankeln T."/>
            <person name="Schmitt I."/>
            <person name="Ebersberger I."/>
        </authorList>
    </citation>
    <scope>NUCLEOTIDE SEQUENCE [LARGE SCALE GENOMIC DNA]</scope>
    <source>
        <strain evidence="5">A1-1</strain>
    </source>
</reference>
<dbReference type="SUPFAM" id="SSF51905">
    <property type="entry name" value="FAD/NAD(P)-binding domain"/>
    <property type="match status" value="1"/>
</dbReference>
<keyword evidence="2" id="KW-0325">Glycoprotein</keyword>
<feature type="binding site" evidence="3">
    <location>
        <begin position="619"/>
        <end position="620"/>
    </location>
    <ligand>
        <name>FAD</name>
        <dbReference type="ChEBI" id="CHEBI:57692"/>
    </ligand>
</feature>
<dbReference type="Gene3D" id="3.30.560.10">
    <property type="entry name" value="Glucose Oxidase, domain 3"/>
    <property type="match status" value="1"/>
</dbReference>
<dbReference type="PANTHER" id="PTHR11552">
    <property type="entry name" value="GLUCOSE-METHANOL-CHOLINE GMC OXIDOREDUCTASE"/>
    <property type="match status" value="1"/>
</dbReference>
<comment type="cofactor">
    <cofactor evidence="3">
        <name>FAD</name>
        <dbReference type="ChEBI" id="CHEBI:57692"/>
    </cofactor>
</comment>
<dbReference type="GO" id="GO:0016614">
    <property type="term" value="F:oxidoreductase activity, acting on CH-OH group of donors"/>
    <property type="evidence" value="ECO:0007669"/>
    <property type="project" value="InterPro"/>
</dbReference>
<evidence type="ECO:0000256" key="1">
    <source>
        <dbReference type="ARBA" id="ARBA00010790"/>
    </source>
</evidence>
<dbReference type="InterPro" id="IPR000172">
    <property type="entry name" value="GMC_OxRdtase_N"/>
</dbReference>
<dbReference type="InterPro" id="IPR007867">
    <property type="entry name" value="GMC_OxRtase_C"/>
</dbReference>
<dbReference type="PIRSF" id="PIRSF000137">
    <property type="entry name" value="Alcohol_oxidase"/>
    <property type="match status" value="1"/>
</dbReference>
<dbReference type="AlphaFoldDB" id="A0A5M8PU33"/>
<comment type="caution">
    <text evidence="5">The sequence shown here is derived from an EMBL/GenBank/DDBJ whole genome shotgun (WGS) entry which is preliminary data.</text>
</comment>
<accession>A0A5M8PU33</accession>
<evidence type="ECO:0000256" key="2">
    <source>
        <dbReference type="ARBA" id="ARBA00023180"/>
    </source>
</evidence>
<dbReference type="Pfam" id="PF00732">
    <property type="entry name" value="GMC_oxred_N"/>
    <property type="match status" value="1"/>
</dbReference>
<dbReference type="InterPro" id="IPR012132">
    <property type="entry name" value="GMC_OxRdtase"/>
</dbReference>
<comment type="similarity">
    <text evidence="1">Belongs to the GMC oxidoreductase family.</text>
</comment>
<organism evidence="5 6">
    <name type="scientific">Lasallia pustulata</name>
    <dbReference type="NCBI Taxonomy" id="136370"/>
    <lineage>
        <taxon>Eukaryota</taxon>
        <taxon>Fungi</taxon>
        <taxon>Dikarya</taxon>
        <taxon>Ascomycota</taxon>
        <taxon>Pezizomycotina</taxon>
        <taxon>Lecanoromycetes</taxon>
        <taxon>OSLEUM clade</taxon>
        <taxon>Umbilicariomycetidae</taxon>
        <taxon>Umbilicariales</taxon>
        <taxon>Umbilicariaceae</taxon>
        <taxon>Lasallia</taxon>
    </lineage>
</organism>
<dbReference type="Proteomes" id="UP000324767">
    <property type="component" value="Unassembled WGS sequence"/>
</dbReference>
<feature type="domain" description="Glucose-methanol-choline oxidoreductase N-terminal" evidence="4">
    <location>
        <begin position="350"/>
        <end position="364"/>
    </location>
</feature>